<dbReference type="EMBL" id="GGFM01010080">
    <property type="protein sequence ID" value="MBW30831.1"/>
    <property type="molecule type" value="Transcribed_RNA"/>
</dbReference>
<evidence type="ECO:0000256" key="1">
    <source>
        <dbReference type="SAM" id="SignalP"/>
    </source>
</evidence>
<proteinExistence type="predicted"/>
<sequence length="131" mass="14503">MNRGRYWWAYLTNSFAIMAITSVDSRMCTDACDRVPVFPRPDFRGTASPVRLAQGVSRRTNLNSDSTRLAGVDSLQPSSAKTMQFCRVVISSHCFLPITSFGTPPGEDEGVLSSFRYPESVPLIQSTRASF</sequence>
<dbReference type="AlphaFoldDB" id="A0A2M3ZQL1"/>
<name>A0A2M3ZQL1_9DIPT</name>
<organism evidence="2">
    <name type="scientific">Anopheles braziliensis</name>
    <dbReference type="NCBI Taxonomy" id="58242"/>
    <lineage>
        <taxon>Eukaryota</taxon>
        <taxon>Metazoa</taxon>
        <taxon>Ecdysozoa</taxon>
        <taxon>Arthropoda</taxon>
        <taxon>Hexapoda</taxon>
        <taxon>Insecta</taxon>
        <taxon>Pterygota</taxon>
        <taxon>Neoptera</taxon>
        <taxon>Endopterygota</taxon>
        <taxon>Diptera</taxon>
        <taxon>Nematocera</taxon>
        <taxon>Culicoidea</taxon>
        <taxon>Culicidae</taxon>
        <taxon>Anophelinae</taxon>
        <taxon>Anopheles</taxon>
    </lineage>
</organism>
<protein>
    <submittedName>
        <fullName evidence="2">Putative secreted peptide</fullName>
    </submittedName>
</protein>
<reference evidence="2" key="1">
    <citation type="submission" date="2018-01" db="EMBL/GenBank/DDBJ databases">
        <title>An insight into the sialome of Amazonian anophelines.</title>
        <authorList>
            <person name="Ribeiro J.M."/>
            <person name="Scarpassa V."/>
            <person name="Calvo E."/>
        </authorList>
    </citation>
    <scope>NUCLEOTIDE SEQUENCE</scope>
    <source>
        <tissue evidence="2">Salivary glands</tissue>
    </source>
</reference>
<evidence type="ECO:0000313" key="2">
    <source>
        <dbReference type="EMBL" id="MBW30831.1"/>
    </source>
</evidence>
<keyword evidence="1" id="KW-0732">Signal</keyword>
<feature type="chain" id="PRO_5014604222" evidence="1">
    <location>
        <begin position="26"/>
        <end position="131"/>
    </location>
</feature>
<accession>A0A2M3ZQL1</accession>
<feature type="signal peptide" evidence="1">
    <location>
        <begin position="1"/>
        <end position="25"/>
    </location>
</feature>